<feature type="compositionally biased region" description="Low complexity" evidence="1">
    <location>
        <begin position="415"/>
        <end position="427"/>
    </location>
</feature>
<sequence length="1238" mass="127138">MSRFLSSPTPSAPSHSGSAPLVTPPLLGSPVQSPYSETGPRQEVSEVDKPDPKVPPRAGVLAASKSSPAVTAHTVPPPTGAIPVAADPVPRAPSSDDGHAAHHGSIVPAYPYNVAMAPSAFVGGPLPDDSEVTTRLPSICVDYLSHDWAEDDVWTSWKAMTRHKTEIANGVRLENASWRTWAKQRGNLKTVSPETLNWSVSLSLWTAAVAGQGIDWLLKDSDVTWLYGPLHTAVDAVPPPREATANERLGLESLRPISDSRTKSGSTPPTPEVKKVELTRSASDQASGTSSPTATQAAAAAARSNYGAGGGGGRGSPTLIAPTSTSSSSSSSSRSTSSPAVPRRKKPQFHAKPILKYRSLSDILLPHGQSTSPVIEATGMDFEDQATISVHHARSDSHLVRLNSLNRGKGGGSRRGSPIGSPMSSSPERTASDSSSSYAPHARNSQHAAQKKKERRHISFNHRVEQCIAIDSSEDNRSSTYSTASSSDEDEDDVLTFGARSPRHSSFMRNAAAAQPKEPHTIARLGPTTLKSVEMYPAPSPAVVFSSDPTVYDPDPSSSSPPEGAYGQQLVEEADYDASGAGSGRAGGTGVTGPTGQQNQQAAAAGRRVIYDYSTAESQIRSQWDVDDEDYAMGFDYFTGPSGPDVGVGDEYDMAQYGSTHLIGGTHNDYGVGNGGGGSDPYLSHGPYSPTSPYHPGTSTLDPSVHATAMQMPHYRDALNAATSGSSNNSSTDVRGGGGGGDSSTDVRTAHGPHVPPPSAREAGTPKKSAMKGGRSREASVESVGSSTSPASSTAPSPPLSSLSSSPTGIQAVATAIPAHVRPGTVRRGTSEEGERGRSASRGSSSSLEREASAARRSSSTSISPAAYSPPASVTSGGFGASSPSSASPSAATAAAATSSPQSSGAKPIAIEPTWKVAGSYESLDSVLSGSGRGNGTTGGGYFGDRQGQDSSSGPDAYGMGRIITSSSVDSMGSLGSFGNAPITPTSPTFASPDRRPQPPLPNPNGRILDDDDDDDMLVEDISALDVDGGADDQPATMPLQKVNSSSNVLDFAAPTSTMNGPSTHAPSGSVSAATVPAPDHVRVAPGPRLRNPSPSATSPAVTSEQVPAQSLDARDPSSNEDDFGSSGLLKRTTSSSSLSFARQSLLRATRDRDESSPRSSIDSSDNDDYRQPAASASVSGAAPASTSASVASPDDLGVADAGVGSGINVAGTARDLLGALSKGLWGSLGGGNRQNSR</sequence>
<feature type="compositionally biased region" description="Gly residues" evidence="1">
    <location>
        <begin position="581"/>
        <end position="593"/>
    </location>
</feature>
<feature type="region of interest" description="Disordered" evidence="1">
    <location>
        <begin position="925"/>
        <end position="1205"/>
    </location>
</feature>
<feature type="region of interest" description="Disordered" evidence="1">
    <location>
        <begin position="247"/>
        <end position="353"/>
    </location>
</feature>
<evidence type="ECO:0000313" key="4">
    <source>
        <dbReference type="Proteomes" id="UP000777482"/>
    </source>
</evidence>
<feature type="compositionally biased region" description="Low complexity" evidence="1">
    <location>
        <begin position="966"/>
        <end position="977"/>
    </location>
</feature>
<feature type="compositionally biased region" description="Low complexity" evidence="1">
    <location>
        <begin position="594"/>
        <end position="603"/>
    </location>
</feature>
<dbReference type="Proteomes" id="UP000777482">
    <property type="component" value="Unassembled WGS sequence"/>
</dbReference>
<dbReference type="InterPro" id="IPR013860">
    <property type="entry name" value="AreA_GATA"/>
</dbReference>
<feature type="compositionally biased region" description="Low complexity" evidence="1">
    <location>
        <begin position="546"/>
        <end position="562"/>
    </location>
</feature>
<feature type="region of interest" description="Disordered" evidence="1">
    <location>
        <begin position="1"/>
        <end position="80"/>
    </location>
</feature>
<feature type="compositionally biased region" description="Gly residues" evidence="1">
    <location>
        <begin position="931"/>
        <end position="943"/>
    </location>
</feature>
<dbReference type="GO" id="GO:0042149">
    <property type="term" value="P:cellular response to glucose starvation"/>
    <property type="evidence" value="ECO:0007669"/>
    <property type="project" value="TreeGrafter"/>
</dbReference>
<feature type="region of interest" description="Disordered" evidence="1">
    <location>
        <begin position="720"/>
        <end position="909"/>
    </location>
</feature>
<feature type="region of interest" description="Disordered" evidence="1">
    <location>
        <begin position="546"/>
        <end position="603"/>
    </location>
</feature>
<feature type="compositionally biased region" description="Polar residues" evidence="1">
    <location>
        <begin position="689"/>
        <end position="702"/>
    </location>
</feature>
<feature type="compositionally biased region" description="Low complexity" evidence="1">
    <location>
        <begin position="1173"/>
        <end position="1194"/>
    </location>
</feature>
<organism evidence="3 4">
    <name type="scientific">Rhodotorula mucilaginosa</name>
    <name type="common">Yeast</name>
    <name type="synonym">Rhodotorula rubra</name>
    <dbReference type="NCBI Taxonomy" id="5537"/>
    <lineage>
        <taxon>Eukaryota</taxon>
        <taxon>Fungi</taxon>
        <taxon>Dikarya</taxon>
        <taxon>Basidiomycota</taxon>
        <taxon>Pucciniomycotina</taxon>
        <taxon>Microbotryomycetes</taxon>
        <taxon>Sporidiobolales</taxon>
        <taxon>Sporidiobolaceae</taxon>
        <taxon>Rhodotorula</taxon>
    </lineage>
</organism>
<dbReference type="PANTHER" id="PTHR28051">
    <property type="entry name" value="PROTEIN MTL1-RELATED"/>
    <property type="match status" value="1"/>
</dbReference>
<feature type="compositionally biased region" description="Low complexity" evidence="1">
    <location>
        <begin position="323"/>
        <end position="338"/>
    </location>
</feature>
<feature type="compositionally biased region" description="Low complexity" evidence="1">
    <location>
        <begin position="1126"/>
        <end position="1148"/>
    </location>
</feature>
<name>A0A9P7B8W3_RHOMI</name>
<feature type="region of interest" description="Disordered" evidence="1">
    <location>
        <begin position="393"/>
        <end position="457"/>
    </location>
</feature>
<feature type="compositionally biased region" description="Basic residues" evidence="1">
    <location>
        <begin position="342"/>
        <end position="353"/>
    </location>
</feature>
<dbReference type="GO" id="GO:0005773">
    <property type="term" value="C:vacuole"/>
    <property type="evidence" value="ECO:0007669"/>
    <property type="project" value="GOC"/>
</dbReference>
<keyword evidence="4" id="KW-1185">Reference proteome</keyword>
<feature type="compositionally biased region" description="Low complexity" evidence="1">
    <location>
        <begin position="285"/>
        <end position="306"/>
    </location>
</feature>
<feature type="region of interest" description="Disordered" evidence="1">
    <location>
        <begin position="469"/>
        <end position="493"/>
    </location>
</feature>
<comment type="caution">
    <text evidence="3">The sequence shown here is derived from an EMBL/GenBank/DDBJ whole genome shotgun (WGS) entry which is preliminary data.</text>
</comment>
<dbReference type="Pfam" id="PF08550">
    <property type="entry name" value="GATA_AreA"/>
    <property type="match status" value="1"/>
</dbReference>
<feature type="compositionally biased region" description="Low complexity" evidence="1">
    <location>
        <begin position="1093"/>
        <end position="1104"/>
    </location>
</feature>
<dbReference type="EMBL" id="PUHQ01000002">
    <property type="protein sequence ID" value="KAG0667148.1"/>
    <property type="molecule type" value="Genomic_DNA"/>
</dbReference>
<gene>
    <name evidence="3" type="ORF">C6P46_002560</name>
</gene>
<evidence type="ECO:0000313" key="3">
    <source>
        <dbReference type="EMBL" id="KAG0667148.1"/>
    </source>
</evidence>
<feature type="compositionally biased region" description="Basic and acidic residues" evidence="1">
    <location>
        <begin position="43"/>
        <end position="54"/>
    </location>
</feature>
<feature type="compositionally biased region" description="Low complexity" evidence="1">
    <location>
        <begin position="855"/>
        <end position="906"/>
    </location>
</feature>
<feature type="compositionally biased region" description="Low complexity" evidence="1">
    <location>
        <begin position="781"/>
        <end position="809"/>
    </location>
</feature>
<dbReference type="PANTHER" id="PTHR28051:SF1">
    <property type="entry name" value="PROTEIN MTL1-RELATED"/>
    <property type="match status" value="1"/>
</dbReference>
<feature type="compositionally biased region" description="Polar residues" evidence="1">
    <location>
        <begin position="1042"/>
        <end position="1073"/>
    </location>
</feature>
<feature type="region of interest" description="Disordered" evidence="1">
    <location>
        <begin position="671"/>
        <end position="704"/>
    </location>
</feature>
<dbReference type="GO" id="GO:0007039">
    <property type="term" value="P:protein catabolic process in the vacuole"/>
    <property type="evidence" value="ECO:0007669"/>
    <property type="project" value="TreeGrafter"/>
</dbReference>
<protein>
    <recommendedName>
        <fullName evidence="2">Nitrogen regulatory protein areA GATA-like domain-containing protein</fullName>
    </recommendedName>
</protein>
<feature type="compositionally biased region" description="Acidic residues" evidence="1">
    <location>
        <begin position="1010"/>
        <end position="1019"/>
    </location>
</feature>
<reference evidence="3 4" key="1">
    <citation type="submission" date="2020-11" db="EMBL/GenBank/DDBJ databases">
        <title>Kefir isolates.</title>
        <authorList>
            <person name="Marcisauskas S."/>
            <person name="Kim Y."/>
            <person name="Blasche S."/>
        </authorList>
    </citation>
    <scope>NUCLEOTIDE SEQUENCE [LARGE SCALE GENOMIC DNA]</scope>
    <source>
        <strain evidence="3 4">KR</strain>
    </source>
</reference>
<feature type="compositionally biased region" description="Polar residues" evidence="1">
    <location>
        <begin position="428"/>
        <end position="448"/>
    </location>
</feature>
<evidence type="ECO:0000259" key="2">
    <source>
        <dbReference type="Pfam" id="PF08550"/>
    </source>
</evidence>
<proteinExistence type="predicted"/>
<dbReference type="InterPro" id="IPR052292">
    <property type="entry name" value="Glucose_repression_reg"/>
</dbReference>
<feature type="compositionally biased region" description="Polar residues" evidence="1">
    <location>
        <begin position="1"/>
        <end position="17"/>
    </location>
</feature>
<evidence type="ECO:0000256" key="1">
    <source>
        <dbReference type="SAM" id="MobiDB-lite"/>
    </source>
</evidence>
<dbReference type="AlphaFoldDB" id="A0A9P7B8W3"/>
<dbReference type="OrthoDB" id="5563539at2759"/>
<feature type="compositionally biased region" description="Low complexity" evidence="1">
    <location>
        <begin position="720"/>
        <end position="734"/>
    </location>
</feature>
<feature type="domain" description="Nitrogen regulatory protein areA GATA-like" evidence="2">
    <location>
        <begin position="156"/>
        <end position="183"/>
    </location>
</feature>
<feature type="compositionally biased region" description="Basic and acidic residues" evidence="1">
    <location>
        <begin position="829"/>
        <end position="838"/>
    </location>
</feature>
<accession>A0A9P7B8W3</accession>